<dbReference type="HOGENOM" id="CLU_023362_2_0_1"/>
<organism evidence="3 4">
    <name type="scientific">Collybiopsis luxurians FD-317 M1</name>
    <dbReference type="NCBI Taxonomy" id="944289"/>
    <lineage>
        <taxon>Eukaryota</taxon>
        <taxon>Fungi</taxon>
        <taxon>Dikarya</taxon>
        <taxon>Basidiomycota</taxon>
        <taxon>Agaricomycotina</taxon>
        <taxon>Agaricomycetes</taxon>
        <taxon>Agaricomycetidae</taxon>
        <taxon>Agaricales</taxon>
        <taxon>Marasmiineae</taxon>
        <taxon>Omphalotaceae</taxon>
        <taxon>Collybiopsis</taxon>
        <taxon>Collybiopsis luxurians</taxon>
    </lineage>
</organism>
<keyword evidence="4" id="KW-1185">Reference proteome</keyword>
<accession>A0A0D0CT84</accession>
<evidence type="ECO:0000256" key="2">
    <source>
        <dbReference type="SAM" id="MobiDB-lite"/>
    </source>
</evidence>
<evidence type="ECO:0000256" key="1">
    <source>
        <dbReference type="SAM" id="Coils"/>
    </source>
</evidence>
<feature type="region of interest" description="Disordered" evidence="2">
    <location>
        <begin position="1"/>
        <end position="21"/>
    </location>
</feature>
<reference evidence="3 4" key="1">
    <citation type="submission" date="2014-04" db="EMBL/GenBank/DDBJ databases">
        <title>Evolutionary Origins and Diversification of the Mycorrhizal Mutualists.</title>
        <authorList>
            <consortium name="DOE Joint Genome Institute"/>
            <consortium name="Mycorrhizal Genomics Consortium"/>
            <person name="Kohler A."/>
            <person name="Kuo A."/>
            <person name="Nagy L.G."/>
            <person name="Floudas D."/>
            <person name="Copeland A."/>
            <person name="Barry K.W."/>
            <person name="Cichocki N."/>
            <person name="Veneault-Fourrey C."/>
            <person name="LaButti K."/>
            <person name="Lindquist E.A."/>
            <person name="Lipzen A."/>
            <person name="Lundell T."/>
            <person name="Morin E."/>
            <person name="Murat C."/>
            <person name="Riley R."/>
            <person name="Ohm R."/>
            <person name="Sun H."/>
            <person name="Tunlid A."/>
            <person name="Henrissat B."/>
            <person name="Grigoriev I.V."/>
            <person name="Hibbett D.S."/>
            <person name="Martin F."/>
        </authorList>
    </citation>
    <scope>NUCLEOTIDE SEQUENCE [LARGE SCALE GENOMIC DNA]</scope>
    <source>
        <strain evidence="3 4">FD-317 M1</strain>
    </source>
</reference>
<sequence>MSSSQMFPNQPIASSSNSGGSKPQLILRVLQPLQSASVVPFSNALPSAPPAAKKMQHVAFECSTRLQYPSISITDRVPTSLPTGLQPIYEDVYLANSSPKVLDRVDVEEWRNIFRSYPSCKYCESHNLHSSCSLRPNSLSCSTCKANYPSSKKFCSFKSIFCLLQFPILAKLPLIVTYCIVSSQGLFPIRGKEWNALMAGLQKTPYYCSHPEELGLSSDRLRTSEGKRKAVVSSNAFRKSQLLREERVHLGELSCEPIVPTSSCKGKEVICDTADVDVEMGALEELDAMTLDYPEEVPPPPVPVLTPPSPIWKAIDNRSYREVSGLKTWFFKPLVKRDPSDDSSTTRDESEFHYSSIHVAVLTNSCFSDMNCDRKILEQDLWELADGMVQGIFNELKEQLNHPSSKPPALFSNSGLTQFVESLSMINLSSANIVNAQQDELLRAYWEYQALLWKSDCLEAENLCLQEQVISHDSQLKDKDEELTQLKSFVRHFMGDVQSMEVQQLRGAMEAQDGEIEELKKKLAASEEARQVAAEELKSRDEELAQLRQLFESV</sequence>
<name>A0A0D0CT84_9AGAR</name>
<gene>
    <name evidence="3" type="ORF">GYMLUDRAFT_245696</name>
</gene>
<proteinExistence type="predicted"/>
<keyword evidence="1" id="KW-0175">Coiled coil</keyword>
<dbReference type="EMBL" id="KN834782">
    <property type="protein sequence ID" value="KIK58923.1"/>
    <property type="molecule type" value="Genomic_DNA"/>
</dbReference>
<dbReference type="Proteomes" id="UP000053593">
    <property type="component" value="Unassembled WGS sequence"/>
</dbReference>
<dbReference type="AlphaFoldDB" id="A0A0D0CT84"/>
<evidence type="ECO:0000313" key="3">
    <source>
        <dbReference type="EMBL" id="KIK58923.1"/>
    </source>
</evidence>
<evidence type="ECO:0000313" key="4">
    <source>
        <dbReference type="Proteomes" id="UP000053593"/>
    </source>
</evidence>
<feature type="coiled-coil region" evidence="1">
    <location>
        <begin position="502"/>
        <end position="550"/>
    </location>
</feature>
<protein>
    <submittedName>
        <fullName evidence="3">Uncharacterized protein</fullName>
    </submittedName>
</protein>